<gene>
    <name evidence="1" type="ORF">S03H2_05115</name>
</gene>
<protein>
    <submittedName>
        <fullName evidence="1">Uncharacterized protein</fullName>
    </submittedName>
</protein>
<sequence>MAEVVCHSKSFVIELLLPEEYLKPRVEILEHTLKAIEGQHVEVKFRVHNDGDVVFELEELTLEDSTG</sequence>
<dbReference type="EMBL" id="BARU01002099">
    <property type="protein sequence ID" value="GAH24148.1"/>
    <property type="molecule type" value="Genomic_DNA"/>
</dbReference>
<name>X1FTQ2_9ZZZZ</name>
<proteinExistence type="predicted"/>
<dbReference type="AlphaFoldDB" id="X1FTQ2"/>
<accession>X1FTQ2</accession>
<feature type="non-terminal residue" evidence="1">
    <location>
        <position position="67"/>
    </location>
</feature>
<evidence type="ECO:0000313" key="1">
    <source>
        <dbReference type="EMBL" id="GAH24148.1"/>
    </source>
</evidence>
<reference evidence="1" key="1">
    <citation type="journal article" date="2014" name="Front. Microbiol.">
        <title>High frequency of phylogenetically diverse reductive dehalogenase-homologous genes in deep subseafloor sedimentary metagenomes.</title>
        <authorList>
            <person name="Kawai M."/>
            <person name="Futagami T."/>
            <person name="Toyoda A."/>
            <person name="Takaki Y."/>
            <person name="Nishi S."/>
            <person name="Hori S."/>
            <person name="Arai W."/>
            <person name="Tsubouchi T."/>
            <person name="Morono Y."/>
            <person name="Uchiyama I."/>
            <person name="Ito T."/>
            <person name="Fujiyama A."/>
            <person name="Inagaki F."/>
            <person name="Takami H."/>
        </authorList>
    </citation>
    <scope>NUCLEOTIDE SEQUENCE</scope>
    <source>
        <strain evidence="1">Expedition CK06-06</strain>
    </source>
</reference>
<comment type="caution">
    <text evidence="1">The sequence shown here is derived from an EMBL/GenBank/DDBJ whole genome shotgun (WGS) entry which is preliminary data.</text>
</comment>
<organism evidence="1">
    <name type="scientific">marine sediment metagenome</name>
    <dbReference type="NCBI Taxonomy" id="412755"/>
    <lineage>
        <taxon>unclassified sequences</taxon>
        <taxon>metagenomes</taxon>
        <taxon>ecological metagenomes</taxon>
    </lineage>
</organism>